<protein>
    <recommendedName>
        <fullName evidence="1">Ubiquitin-like domain-containing protein</fullName>
    </recommendedName>
</protein>
<dbReference type="AlphaFoldDB" id="A0A1H2IB59"/>
<sequence>MSKPVSLQAHYDQRLKNRWRKAPFVLRFTEWKDITGTVVVIKERVSSETRAEERNLQQLGNLQDRGHLYGESLKCLIPLLKRMVEGVCDEAGVPMELQRFFNKEGLKLRDNLPLDEEAGAKLALLFRLQERLHNPDRIELLARRIMRFSREEAAYWLARTTSYGADANRWAISGLRIMLTGTSNKDDGIQRMLDKLR</sequence>
<name>A0A1H2IB59_9GAMM</name>
<dbReference type="OrthoDB" id="1806552at2"/>
<evidence type="ECO:0000313" key="2">
    <source>
        <dbReference type="EMBL" id="SDU41314.1"/>
    </source>
</evidence>
<dbReference type="InterPro" id="IPR000626">
    <property type="entry name" value="Ubiquitin-like_dom"/>
</dbReference>
<organism evidence="2 3">
    <name type="scientific">Geopseudomonas guangdongensis</name>
    <dbReference type="NCBI Taxonomy" id="1245526"/>
    <lineage>
        <taxon>Bacteria</taxon>
        <taxon>Pseudomonadati</taxon>
        <taxon>Pseudomonadota</taxon>
        <taxon>Gammaproteobacteria</taxon>
        <taxon>Pseudomonadales</taxon>
        <taxon>Pseudomonadaceae</taxon>
        <taxon>Geopseudomonas</taxon>
    </lineage>
</organism>
<evidence type="ECO:0000259" key="1">
    <source>
        <dbReference type="PROSITE" id="PS50053"/>
    </source>
</evidence>
<accession>A0A1H2IB59</accession>
<reference evidence="3" key="1">
    <citation type="submission" date="2016-10" db="EMBL/GenBank/DDBJ databases">
        <authorList>
            <person name="Varghese N."/>
            <person name="Submissions S."/>
        </authorList>
    </citation>
    <scope>NUCLEOTIDE SEQUENCE [LARGE SCALE GENOMIC DNA]</scope>
    <source>
        <strain evidence="3">CCTCC 2012022</strain>
    </source>
</reference>
<dbReference type="PROSITE" id="PS50053">
    <property type="entry name" value="UBIQUITIN_2"/>
    <property type="match status" value="1"/>
</dbReference>
<keyword evidence="3" id="KW-1185">Reference proteome</keyword>
<gene>
    <name evidence="2" type="ORF">SAMN05216580_2860</name>
</gene>
<evidence type="ECO:0000313" key="3">
    <source>
        <dbReference type="Proteomes" id="UP000243063"/>
    </source>
</evidence>
<dbReference type="RefSeq" id="WP_090215784.1">
    <property type="nucleotide sequence ID" value="NZ_LT629780.1"/>
</dbReference>
<dbReference type="InterPro" id="IPR056097">
    <property type="entry name" value="DUF7680"/>
</dbReference>
<dbReference type="EMBL" id="LT629780">
    <property type="protein sequence ID" value="SDU41314.1"/>
    <property type="molecule type" value="Genomic_DNA"/>
</dbReference>
<dbReference type="Pfam" id="PF24728">
    <property type="entry name" value="DUF7680"/>
    <property type="match status" value="1"/>
</dbReference>
<dbReference type="Proteomes" id="UP000243063">
    <property type="component" value="Chromosome I"/>
</dbReference>
<proteinExistence type="predicted"/>
<dbReference type="STRING" id="1245526.SAMN05216580_2860"/>
<feature type="domain" description="Ubiquitin-like" evidence="1">
    <location>
        <begin position="77"/>
        <end position="116"/>
    </location>
</feature>